<feature type="domain" description="Response regulatory" evidence="8">
    <location>
        <begin position="5"/>
        <end position="118"/>
    </location>
</feature>
<evidence type="ECO:0000313" key="11">
    <source>
        <dbReference type="Proteomes" id="UP000184052"/>
    </source>
</evidence>
<evidence type="ECO:0000259" key="9">
    <source>
        <dbReference type="PROSITE" id="PS51755"/>
    </source>
</evidence>
<keyword evidence="11" id="KW-1185">Reference proteome</keyword>
<accession>A0A1M6H2T3</accession>
<keyword evidence="5" id="KW-0804">Transcription</keyword>
<evidence type="ECO:0000256" key="2">
    <source>
        <dbReference type="ARBA" id="ARBA00023012"/>
    </source>
</evidence>
<proteinExistence type="predicted"/>
<dbReference type="InterPro" id="IPR011006">
    <property type="entry name" value="CheY-like_superfamily"/>
</dbReference>
<dbReference type="Gene3D" id="1.10.10.10">
    <property type="entry name" value="Winged helix-like DNA-binding domain superfamily/Winged helix DNA-binding domain"/>
    <property type="match status" value="1"/>
</dbReference>
<dbReference type="PROSITE" id="PS50110">
    <property type="entry name" value="RESPONSE_REGULATORY"/>
    <property type="match status" value="1"/>
</dbReference>
<dbReference type="RefSeq" id="WP_073049342.1">
    <property type="nucleotide sequence ID" value="NZ_FQZL01000012.1"/>
</dbReference>
<dbReference type="GO" id="GO:0000156">
    <property type="term" value="F:phosphorelay response regulator activity"/>
    <property type="evidence" value="ECO:0007669"/>
    <property type="project" value="TreeGrafter"/>
</dbReference>
<sequence length="232" mass="27069">MDKKRILIIEDEKKIARFLELELQYEGYEVDIANDGRTGLEMAMKDDADLIVLDLMLPGLSGIEICRRLRGTSDVPIIMLTAKDDVSDKVMGLDVGADDYMTKPFAIEELLARIRVLLKRKLRNDKNEITDENKDILSHDKLKLYKDNYRVEYGDDEIELTKKEFELLEYLMINKNIVLSREKILENVWGYDYFGETNLIDVYIRYLRGKIDQKYGVDVIKTVRGVGYIIRD</sequence>
<dbReference type="GO" id="GO:0032993">
    <property type="term" value="C:protein-DNA complex"/>
    <property type="evidence" value="ECO:0007669"/>
    <property type="project" value="TreeGrafter"/>
</dbReference>
<name>A0A1M6H2T3_9FIRM</name>
<dbReference type="InterPro" id="IPR036388">
    <property type="entry name" value="WH-like_DNA-bd_sf"/>
</dbReference>
<gene>
    <name evidence="10" type="ORF">SAMN02745751_01896</name>
</gene>
<dbReference type="PROSITE" id="PS51755">
    <property type="entry name" value="OMPR_PHOB"/>
    <property type="match status" value="1"/>
</dbReference>
<dbReference type="OrthoDB" id="9790442at2"/>
<dbReference type="PANTHER" id="PTHR48111">
    <property type="entry name" value="REGULATOR OF RPOS"/>
    <property type="match status" value="1"/>
</dbReference>
<dbReference type="Pfam" id="PF00072">
    <property type="entry name" value="Response_reg"/>
    <property type="match status" value="1"/>
</dbReference>
<dbReference type="Pfam" id="PF00486">
    <property type="entry name" value="Trans_reg_C"/>
    <property type="match status" value="1"/>
</dbReference>
<dbReference type="CDD" id="cd00383">
    <property type="entry name" value="trans_reg_C"/>
    <property type="match status" value="1"/>
</dbReference>
<keyword evidence="3" id="KW-0805">Transcription regulation</keyword>
<dbReference type="Gene3D" id="6.10.250.690">
    <property type="match status" value="1"/>
</dbReference>
<feature type="domain" description="OmpR/PhoB-type" evidence="9">
    <location>
        <begin position="134"/>
        <end position="232"/>
    </location>
</feature>
<evidence type="ECO:0000256" key="1">
    <source>
        <dbReference type="ARBA" id="ARBA00022553"/>
    </source>
</evidence>
<keyword evidence="4 7" id="KW-0238">DNA-binding</keyword>
<evidence type="ECO:0000256" key="7">
    <source>
        <dbReference type="PROSITE-ProRule" id="PRU01091"/>
    </source>
</evidence>
<dbReference type="Proteomes" id="UP000184052">
    <property type="component" value="Unassembled WGS sequence"/>
</dbReference>
<dbReference type="Gene3D" id="3.40.50.2300">
    <property type="match status" value="1"/>
</dbReference>
<dbReference type="SUPFAM" id="SSF46894">
    <property type="entry name" value="C-terminal effector domain of the bipartite response regulators"/>
    <property type="match status" value="1"/>
</dbReference>
<dbReference type="FunFam" id="1.10.10.10:FF:000005">
    <property type="entry name" value="Two-component system response regulator"/>
    <property type="match status" value="1"/>
</dbReference>
<dbReference type="InterPro" id="IPR001789">
    <property type="entry name" value="Sig_transdc_resp-reg_receiver"/>
</dbReference>
<dbReference type="SUPFAM" id="SSF52172">
    <property type="entry name" value="CheY-like"/>
    <property type="match status" value="1"/>
</dbReference>
<dbReference type="STRING" id="1121476.SAMN02745751_01896"/>
<evidence type="ECO:0000256" key="4">
    <source>
        <dbReference type="ARBA" id="ARBA00023125"/>
    </source>
</evidence>
<dbReference type="InterPro" id="IPR001867">
    <property type="entry name" value="OmpR/PhoB-type_DNA-bd"/>
</dbReference>
<dbReference type="EMBL" id="FQZL01000012">
    <property type="protein sequence ID" value="SHJ16507.1"/>
    <property type="molecule type" value="Genomic_DNA"/>
</dbReference>
<dbReference type="GO" id="GO:0000976">
    <property type="term" value="F:transcription cis-regulatory region binding"/>
    <property type="evidence" value="ECO:0007669"/>
    <property type="project" value="TreeGrafter"/>
</dbReference>
<reference evidence="10 11" key="1">
    <citation type="submission" date="2016-11" db="EMBL/GenBank/DDBJ databases">
        <authorList>
            <person name="Jaros S."/>
            <person name="Januszkiewicz K."/>
            <person name="Wedrychowicz H."/>
        </authorList>
    </citation>
    <scope>NUCLEOTIDE SEQUENCE [LARGE SCALE GENOMIC DNA]</scope>
    <source>
        <strain evidence="10 11">DSM 17477</strain>
    </source>
</reference>
<dbReference type="SMART" id="SM00862">
    <property type="entry name" value="Trans_reg_C"/>
    <property type="match status" value="1"/>
</dbReference>
<dbReference type="PANTHER" id="PTHR48111:SF22">
    <property type="entry name" value="REGULATOR OF RPOS"/>
    <property type="match status" value="1"/>
</dbReference>
<feature type="DNA-binding region" description="OmpR/PhoB-type" evidence="7">
    <location>
        <begin position="134"/>
        <end position="232"/>
    </location>
</feature>
<keyword evidence="1 6" id="KW-0597">Phosphoprotein</keyword>
<organism evidence="10 11">
    <name type="scientific">Dethiosulfatibacter aminovorans DSM 17477</name>
    <dbReference type="NCBI Taxonomy" id="1121476"/>
    <lineage>
        <taxon>Bacteria</taxon>
        <taxon>Bacillati</taxon>
        <taxon>Bacillota</taxon>
        <taxon>Tissierellia</taxon>
        <taxon>Dethiosulfatibacter</taxon>
    </lineage>
</organism>
<dbReference type="SMART" id="SM00448">
    <property type="entry name" value="REC"/>
    <property type="match status" value="1"/>
</dbReference>
<feature type="modified residue" description="4-aspartylphosphate" evidence="6">
    <location>
        <position position="54"/>
    </location>
</feature>
<dbReference type="CDD" id="cd17574">
    <property type="entry name" value="REC_OmpR"/>
    <property type="match status" value="1"/>
</dbReference>
<keyword evidence="2" id="KW-0902">Two-component regulatory system</keyword>
<dbReference type="GO" id="GO:0005829">
    <property type="term" value="C:cytosol"/>
    <property type="evidence" value="ECO:0007669"/>
    <property type="project" value="TreeGrafter"/>
</dbReference>
<dbReference type="FunFam" id="3.40.50.2300:FF:000001">
    <property type="entry name" value="DNA-binding response regulator PhoB"/>
    <property type="match status" value="1"/>
</dbReference>
<dbReference type="GO" id="GO:0006355">
    <property type="term" value="P:regulation of DNA-templated transcription"/>
    <property type="evidence" value="ECO:0007669"/>
    <property type="project" value="InterPro"/>
</dbReference>
<evidence type="ECO:0000256" key="5">
    <source>
        <dbReference type="ARBA" id="ARBA00023163"/>
    </source>
</evidence>
<evidence type="ECO:0000259" key="8">
    <source>
        <dbReference type="PROSITE" id="PS50110"/>
    </source>
</evidence>
<evidence type="ECO:0000313" key="10">
    <source>
        <dbReference type="EMBL" id="SHJ16507.1"/>
    </source>
</evidence>
<dbReference type="AlphaFoldDB" id="A0A1M6H2T3"/>
<dbReference type="InterPro" id="IPR039420">
    <property type="entry name" value="WalR-like"/>
</dbReference>
<protein>
    <submittedName>
        <fullName evidence="10">DNA-binding response regulator, OmpR family, contains REC and winged-helix (WHTH) domain</fullName>
    </submittedName>
</protein>
<evidence type="ECO:0000256" key="6">
    <source>
        <dbReference type="PROSITE-ProRule" id="PRU00169"/>
    </source>
</evidence>
<evidence type="ECO:0000256" key="3">
    <source>
        <dbReference type="ARBA" id="ARBA00023015"/>
    </source>
</evidence>
<dbReference type="InterPro" id="IPR016032">
    <property type="entry name" value="Sig_transdc_resp-reg_C-effctor"/>
</dbReference>